<dbReference type="InterPro" id="IPR048033">
    <property type="entry name" value="HetZ-rel_2"/>
</dbReference>
<gene>
    <name evidence="1" type="ORF">KME07_10575</name>
</gene>
<comment type="caution">
    <text evidence="1">The sequence shown here is derived from an EMBL/GenBank/DDBJ whole genome shotgun (WGS) entry which is preliminary data.</text>
</comment>
<evidence type="ECO:0000313" key="1">
    <source>
        <dbReference type="EMBL" id="MBW4465866.1"/>
    </source>
</evidence>
<organism evidence="1 2">
    <name type="scientific">Pegethrix bostrychoides GSE-TBD4-15B</name>
    <dbReference type="NCBI Taxonomy" id="2839662"/>
    <lineage>
        <taxon>Bacteria</taxon>
        <taxon>Bacillati</taxon>
        <taxon>Cyanobacteriota</taxon>
        <taxon>Cyanophyceae</taxon>
        <taxon>Oculatellales</taxon>
        <taxon>Oculatellaceae</taxon>
        <taxon>Pegethrix</taxon>
    </lineage>
</organism>
<protein>
    <submittedName>
        <fullName evidence="1">HetZ-related protein 2</fullName>
    </submittedName>
</protein>
<proteinExistence type="predicted"/>
<dbReference type="Proteomes" id="UP000707356">
    <property type="component" value="Unassembled WGS sequence"/>
</dbReference>
<evidence type="ECO:0000313" key="2">
    <source>
        <dbReference type="Proteomes" id="UP000707356"/>
    </source>
</evidence>
<reference evidence="1" key="1">
    <citation type="submission" date="2021-05" db="EMBL/GenBank/DDBJ databases">
        <authorList>
            <person name="Pietrasiak N."/>
            <person name="Ward R."/>
            <person name="Stajich J.E."/>
            <person name="Kurbessoian T."/>
        </authorList>
    </citation>
    <scope>NUCLEOTIDE SEQUENCE</scope>
    <source>
        <strain evidence="1">GSE-TBD4-15B</strain>
    </source>
</reference>
<dbReference type="EMBL" id="JAHHHV010000064">
    <property type="protein sequence ID" value="MBW4465866.1"/>
    <property type="molecule type" value="Genomic_DNA"/>
</dbReference>
<name>A0A951PA27_9CYAN</name>
<dbReference type="NCBIfam" id="NF037965">
    <property type="entry name" value="HetZ_rel_2"/>
    <property type="match status" value="1"/>
</dbReference>
<reference evidence="1" key="2">
    <citation type="journal article" date="2022" name="Microbiol. Resour. Announc.">
        <title>Metagenome Sequencing to Explore Phylogenomics of Terrestrial Cyanobacteria.</title>
        <authorList>
            <person name="Ward R.D."/>
            <person name="Stajich J.E."/>
            <person name="Johansen J.R."/>
            <person name="Huntemann M."/>
            <person name="Clum A."/>
            <person name="Foster B."/>
            <person name="Foster B."/>
            <person name="Roux S."/>
            <person name="Palaniappan K."/>
            <person name="Varghese N."/>
            <person name="Mukherjee S."/>
            <person name="Reddy T.B.K."/>
            <person name="Daum C."/>
            <person name="Copeland A."/>
            <person name="Chen I.A."/>
            <person name="Ivanova N.N."/>
            <person name="Kyrpides N.C."/>
            <person name="Shapiro N."/>
            <person name="Eloe-Fadrosh E.A."/>
            <person name="Pietrasiak N."/>
        </authorList>
    </citation>
    <scope>NUCLEOTIDE SEQUENCE</scope>
    <source>
        <strain evidence="1">GSE-TBD4-15B</strain>
    </source>
</reference>
<sequence length="374" mass="43392">MSMAEELRQNWRSKLQAETKLSSTDQESVIGWLLGENLERYADLPPAQLTIAQQAMDYRFRILQQRYLGVHPDRAYGQLIQRLSSLFLIRSRIRTWVALSRDRRRSVMDVLQEVIQELIQSDNYIRQQISWIGRCTPNPRLRNALMLASIEEYCLRPIRNQPLLVYRFVNYLRRSQRGGMTQVPTGELIRLVSDEITPDESDNPLSLLDAEAMVQYQDEQAWQEQQAMRDRVMQEFSAYLAQELEPAAADWLALHVQGQSQEAIAQALNLSITQVYRLREKISYHAVRVFGFKHQPELVGSWLGISLTENRLGLTSEQWPTFQQSLSPVQQKILEQLKAGQSLESLAKELNLKSNQVTGEWSKIYLAAQKFRNQ</sequence>
<accession>A0A951PA27</accession>
<dbReference type="AlphaFoldDB" id="A0A951PA27"/>